<dbReference type="GO" id="GO:0003677">
    <property type="term" value="F:DNA binding"/>
    <property type="evidence" value="ECO:0007669"/>
    <property type="project" value="InterPro"/>
</dbReference>
<dbReference type="EMBL" id="MT143451">
    <property type="protein sequence ID" value="QJA96978.1"/>
    <property type="molecule type" value="Genomic_DNA"/>
</dbReference>
<dbReference type="AlphaFoldDB" id="A0A6M3LWK1"/>
<organism evidence="2">
    <name type="scientific">viral metagenome</name>
    <dbReference type="NCBI Taxonomy" id="1070528"/>
    <lineage>
        <taxon>unclassified sequences</taxon>
        <taxon>metagenomes</taxon>
        <taxon>organismal metagenomes</taxon>
    </lineage>
</organism>
<accession>A0A6M3LWK1</accession>
<gene>
    <name evidence="2" type="ORF">MM415B06932_0009</name>
</gene>
<dbReference type="NCBIfam" id="TIGR01764">
    <property type="entry name" value="excise"/>
    <property type="match status" value="1"/>
</dbReference>
<evidence type="ECO:0000313" key="2">
    <source>
        <dbReference type="EMBL" id="QJA96978.1"/>
    </source>
</evidence>
<reference evidence="2" key="1">
    <citation type="submission" date="2020-03" db="EMBL/GenBank/DDBJ databases">
        <title>The deep terrestrial virosphere.</title>
        <authorList>
            <person name="Holmfeldt K."/>
            <person name="Nilsson E."/>
            <person name="Simone D."/>
            <person name="Lopez-Fernandez M."/>
            <person name="Wu X."/>
            <person name="de Brujin I."/>
            <person name="Lundin D."/>
            <person name="Andersson A."/>
            <person name="Bertilsson S."/>
            <person name="Dopson M."/>
        </authorList>
    </citation>
    <scope>NUCLEOTIDE SEQUENCE</scope>
    <source>
        <strain evidence="2">MM415B06932</strain>
    </source>
</reference>
<dbReference type="SUPFAM" id="SSF46955">
    <property type="entry name" value="Putative DNA-binding domain"/>
    <property type="match status" value="1"/>
</dbReference>
<dbReference type="InterPro" id="IPR010093">
    <property type="entry name" value="SinI_DNA-bd"/>
</dbReference>
<dbReference type="InterPro" id="IPR041657">
    <property type="entry name" value="HTH_17"/>
</dbReference>
<proteinExistence type="predicted"/>
<evidence type="ECO:0000259" key="1">
    <source>
        <dbReference type="Pfam" id="PF12728"/>
    </source>
</evidence>
<feature type="domain" description="Helix-turn-helix" evidence="1">
    <location>
        <begin position="1"/>
        <end position="45"/>
    </location>
</feature>
<protein>
    <submittedName>
        <fullName evidence="2">Putative DNA binding, helix-turn-helix domain containing protein</fullName>
    </submittedName>
</protein>
<dbReference type="Pfam" id="PF12728">
    <property type="entry name" value="HTH_17"/>
    <property type="match status" value="1"/>
</dbReference>
<sequence length="54" mass="5924">MTLKQAAAILGVTAATLRQAIARGALKARKVGRDWQVTSTEVRRYDTARRGNKP</sequence>
<name>A0A6M3LWK1_9ZZZZ</name>
<dbReference type="InterPro" id="IPR009061">
    <property type="entry name" value="DNA-bd_dom_put_sf"/>
</dbReference>